<comment type="caution">
    <text evidence="7">The sequence shown here is derived from an EMBL/GenBank/DDBJ whole genome shotgun (WGS) entry which is preliminary data.</text>
</comment>
<evidence type="ECO:0000313" key="7">
    <source>
        <dbReference type="EMBL" id="MEG3614737.1"/>
    </source>
</evidence>
<proteinExistence type="predicted"/>
<keyword evidence="5" id="KW-1133">Transmembrane helix</keyword>
<feature type="region of interest" description="Disordered" evidence="4">
    <location>
        <begin position="1097"/>
        <end position="1117"/>
    </location>
</feature>
<keyword evidence="2" id="KW-0964">Secreted</keyword>
<dbReference type="RefSeq" id="WP_332901494.1">
    <property type="nucleotide sequence ID" value="NZ_JBAGLP010000116.1"/>
</dbReference>
<gene>
    <name evidence="7" type="ORF">V5O49_06330</name>
</gene>
<feature type="transmembrane region" description="Helical" evidence="5">
    <location>
        <begin position="1653"/>
        <end position="1680"/>
    </location>
</feature>
<feature type="region of interest" description="Disordered" evidence="4">
    <location>
        <begin position="2466"/>
        <end position="2495"/>
    </location>
</feature>
<evidence type="ECO:0000256" key="3">
    <source>
        <dbReference type="SAM" id="Coils"/>
    </source>
</evidence>
<feature type="region of interest" description="Disordered" evidence="4">
    <location>
        <begin position="3225"/>
        <end position="3249"/>
    </location>
</feature>
<feature type="compositionally biased region" description="Polar residues" evidence="4">
    <location>
        <begin position="2083"/>
        <end position="2092"/>
    </location>
</feature>
<evidence type="ECO:0000256" key="6">
    <source>
        <dbReference type="SAM" id="SignalP"/>
    </source>
</evidence>
<dbReference type="Pfam" id="PF00353">
    <property type="entry name" value="HemolysinCabind"/>
    <property type="match status" value="14"/>
</dbReference>
<accession>A0ABU7Z5P9</accession>
<protein>
    <submittedName>
        <fullName evidence="7">Calcium-binding protein</fullName>
    </submittedName>
</protein>
<feature type="signal peptide" evidence="6">
    <location>
        <begin position="1"/>
        <end position="30"/>
    </location>
</feature>
<keyword evidence="6" id="KW-0732">Signal</keyword>
<dbReference type="SUPFAM" id="SSF51120">
    <property type="entry name" value="beta-Roll"/>
    <property type="match status" value="6"/>
</dbReference>
<feature type="region of interest" description="Disordered" evidence="4">
    <location>
        <begin position="2068"/>
        <end position="2092"/>
    </location>
</feature>
<dbReference type="EMBL" id="JBAGLP010000116">
    <property type="protein sequence ID" value="MEG3614737.1"/>
    <property type="molecule type" value="Genomic_DNA"/>
</dbReference>
<keyword evidence="3" id="KW-0175">Coiled coil</keyword>
<feature type="transmembrane region" description="Helical" evidence="5">
    <location>
        <begin position="1712"/>
        <end position="1731"/>
    </location>
</feature>
<comment type="subcellular location">
    <subcellularLocation>
        <location evidence="1">Secreted</location>
    </subcellularLocation>
</comment>
<feature type="region of interest" description="Disordered" evidence="4">
    <location>
        <begin position="417"/>
        <end position="440"/>
    </location>
</feature>
<name>A0ABU7Z5P9_9MICO</name>
<feature type="chain" id="PRO_5045255054" evidence="6">
    <location>
        <begin position="31"/>
        <end position="3249"/>
    </location>
</feature>
<dbReference type="InterPro" id="IPR011049">
    <property type="entry name" value="Serralysin-like_metalloprot_C"/>
</dbReference>
<evidence type="ECO:0000256" key="2">
    <source>
        <dbReference type="ARBA" id="ARBA00022525"/>
    </source>
</evidence>
<evidence type="ECO:0000313" key="8">
    <source>
        <dbReference type="Proteomes" id="UP001310387"/>
    </source>
</evidence>
<dbReference type="Proteomes" id="UP001310387">
    <property type="component" value="Unassembled WGS sequence"/>
</dbReference>
<feature type="region of interest" description="Disordered" evidence="4">
    <location>
        <begin position="2547"/>
        <end position="2624"/>
    </location>
</feature>
<reference evidence="7" key="1">
    <citation type="journal article" date="2024" name="Antonie Van Leeuwenhoek">
        <title>Isoptericola haloaureus sp. nov., a dimorphic actinobacterium isolated from mangrove sediments of southeast India, implicating biosaline agricultural significance through nitrogen fixation and salt tolerance genes.</title>
        <authorList>
            <person name="Prathaban M."/>
            <person name="Prathiviraj R."/>
            <person name="Ravichandran M."/>
            <person name="Natarajan S.D."/>
            <person name="Sobanaa M."/>
            <person name="Hari Krishna Kumar S."/>
            <person name="Chandrasekar V."/>
            <person name="Selvin J."/>
        </authorList>
    </citation>
    <scope>NUCLEOTIDE SEQUENCE</scope>
    <source>
        <strain evidence="7">MP1014</strain>
    </source>
</reference>
<feature type="compositionally biased region" description="Low complexity" evidence="4">
    <location>
        <begin position="1107"/>
        <end position="1117"/>
    </location>
</feature>
<dbReference type="Gene3D" id="2.60.40.10">
    <property type="entry name" value="Immunoglobulins"/>
    <property type="match status" value="1"/>
</dbReference>
<feature type="region of interest" description="Disordered" evidence="4">
    <location>
        <begin position="2978"/>
        <end position="2997"/>
    </location>
</feature>
<organism evidence="7 8">
    <name type="scientific">Isoptericola haloaureus</name>
    <dbReference type="NCBI Taxonomy" id="1542902"/>
    <lineage>
        <taxon>Bacteria</taxon>
        <taxon>Bacillati</taxon>
        <taxon>Actinomycetota</taxon>
        <taxon>Actinomycetes</taxon>
        <taxon>Micrococcales</taxon>
        <taxon>Promicromonosporaceae</taxon>
        <taxon>Isoptericola</taxon>
    </lineage>
</organism>
<keyword evidence="5" id="KW-0812">Transmembrane</keyword>
<dbReference type="InterPro" id="IPR050557">
    <property type="entry name" value="RTX_toxin/Mannuronan_C5-epim"/>
</dbReference>
<dbReference type="InterPro" id="IPR013783">
    <property type="entry name" value="Ig-like_fold"/>
</dbReference>
<dbReference type="InterPro" id="IPR001343">
    <property type="entry name" value="Hemolysn_Ca-bd"/>
</dbReference>
<feature type="region of interest" description="Disordered" evidence="4">
    <location>
        <begin position="2220"/>
        <end position="2242"/>
    </location>
</feature>
<reference evidence="7" key="2">
    <citation type="submission" date="2024-02" db="EMBL/GenBank/DDBJ databases">
        <authorList>
            <person name="Prathaban M."/>
            <person name="Mythili R."/>
            <person name="Sharmila Devi N."/>
            <person name="Sobanaa M."/>
            <person name="Prathiviraj R."/>
            <person name="Selvin J."/>
        </authorList>
    </citation>
    <scope>NUCLEOTIDE SEQUENCE</scope>
    <source>
        <strain evidence="7">MP1014</strain>
    </source>
</reference>
<dbReference type="PANTHER" id="PTHR38340:SF1">
    <property type="entry name" value="S-LAYER PROTEIN"/>
    <property type="match status" value="1"/>
</dbReference>
<feature type="coiled-coil region" evidence="3">
    <location>
        <begin position="956"/>
        <end position="983"/>
    </location>
</feature>
<evidence type="ECO:0000256" key="5">
    <source>
        <dbReference type="SAM" id="Phobius"/>
    </source>
</evidence>
<sequence>MRRLRGSAGIGILTATAVTATVFVAPPAYADPVDDYAEDVAAWALGFAEQEAWTTPLPVVDVTPADVLAAADTALGNDLTALGDGRYRLEATQDVSAAFSLEPGFPLSSGPGEVTAAVSVGLEFTLGSEEIGGSDEFFVVADGADAPELFASVDLDGFDGAISTSVGLVGGEITSDDVELHATYTGTLDDPDGDGRLAFAGTDGTPGDGELSVDGSAVGLSTVELTSSSASGNLSVTTEDGYVPAVTGGIAFSWTDLSDAATLSVTPDADFDALGDFLNMSQRDVAEGLVLLKSTVVAMQRTPANLDLPFMRGTVADAVHLAENLTTFLVDQIPQEGEDAGIPSWTSLEDLFAAINASGTGLGVVVAEYDATNHRLPFTLTVGRSDESPGDLFVPTPGAEDAGVQTGLVELGDLLTAPGGQQVTGANEPEPGDGETPTAQTTRDYSLEIELALDLQDPVVFDEPQPQTGPDGEVVAYYDEAPIGIDRMLFRSASGSASFPITADFTTAGKIGFVGVEVDGSLAVGPETAGDPMLTLALGGSEYRTLGAAMEEITAEPSGVTADVDLHVTGTGTVDVPLEGRAFSSDGGAATFSVDCDVTDIPDSCDPTIESGLTDLLALDVDTDDPLAMLGRLLSVLTLFDAGLRSTDLLGDTADVSLPLVDASIGDVLTGAADGLATATELSTVLEEVATTPPENFQDLLALLEDAIGADLPVELTEVDGTPTLVLDVAVARSYDTSAPLAFDLGDVPLVSANADAEVALAASVEAGAGLAVSLGSPFEDAGDAATLRVVDPSVEASATGSVDGQFAVSVAGLSAQLGDGGTLGAVGLTGSYSASGAVGLGDLLGGDLALTGTDECSGGPRLLCVEAPVSVVGTSLGTLSVAQELPGDGTLSSGESLPAPDVTLPDLSDLQALLYDTELDLLALPESLLTYLGIVTEALQTLSGGGNFPLVGQQLAEAADTLESARSEIEQLVEDTDTALETGYADATSTLESAPGVTLTEYCGLLEPATGLSVTAVDAPDPADTTYTYAIVAHNDTGAPTGWSGTDAVDNDATLATDGPRNELTWTENPRASGYYVVRSTDDGTTWEQIADEAGTSYVDDGSGTASAAPDDPAEADYPQADCSANVRAIDTIVMEWAYDPGADGDPSAPEFSETVPLDLGIPGLALRASAADGAGGVGVSLDYGFRVRLALDKEAGVMLLTDNGDDDVPEGYAVAGARLTDAGEGNPDLQAELAVLQVEAKKKDAGSDELQAELSIDLTGTPDAVTIADEPFEAVSVGDLIGSPRDHVVLGASFDIDVFWGLTAAPEMDGQTLPGVATDFCLRWSVGWSSGEGGDSGSECEAPDDAGTYAPTFGNASNGVVGTPSIAFTDIGLDLGDFLSEQIAPAIDTINQAIDPLRPIIDTLYAPIPVLTDLSQAAGGPEISLVTLAELYSTLAGGTDVTAVKTILQIVETAKTVDDLVDTIAADPGEVILPIGDLTLDGAVAKTTAATPDTIASIKETYTAGAAPTGTAATVVSQLGPANITTQGFDSKRYGFTFTFLEQPEQVANLLVGGDVEIVRFDSGPLKLGFSMKQSFGPVYAPPPVLITLSGSAGVEARVIAGLDTYGLRKAVEAWRDGTSVGALDALDSLYFATTDLDGKPVPVLTFYGELAAGVAVSLVVIEVSLTGGVGLTVSFFWNDPNDDGKFRLSEIGEQVKRSPICLFTMSGRVYLFLRLGVTLGVSIFSVTFTQTIADITLLDFSAEPDCEPPPPTLGAVDEVDGTDYLVVYAGKAGVGGKRGDAVWDAHGDPEDDAEVFTVIERHDYSAGTEPEGGWPVVGYTVQWLGFTDSFDGPVDRVLVDGQGTSTPLEVSFVGDSEAPPADGAPGDTGGELAAGFRTGVVVRGSEAADVIRTDVGPAWVDARGGDDKVTTANPDGVTVRISGGADDDTVGTAQGRAFVAGDTTLDPTVETVDGLDIAVALGDPGEQNGGGDDTINVGLQRNVVWGNGGDDVIGVVGEQGNDRGGATNFVAGGHGADRITAGPGDDVVFTGKRADLPTGPDADITIQGEAYTPGSALSAAQLGALADGDGRPDSVDDPAQANNVDTGSGNDLVIGSTVRDVVQAGSLGSPPVQRAYLFGGADEDILSGGFGGDYVFGGPDDDYVLAEPHEIAFGTGDDGFGPDHDVTRLPLPEDAVPQEDVLVGGADRDHVVGGDGGAQAWGDAYRPQELCVAGDPVASDSDMPGADEPGAPNAADDDDLIIGGIGVDVVRAGGGADRLELRDADDRGCGQSGTDTVFAGAGADQVWGGSARDVIHGEGGPDLLYGNAGPDVLYGQGDADVAEGNAGSDVVTGGVADDMLIGGTRAAGRADTDDRVFGDAGADVLAGDNMTIAPTAPGADGAPALAGRDTADRVLVEHETGASPPAGTSGPDRLYGGADDDALFGQGDADELWAGADDDLAVGGRGEDTVLGQSGRDDLVGGSVTPLGSGVPGGVGTDGQPDDGDTIRGGSDGDVALGDNGVITVAGAGATTPLLLGRERGTIDPRTIRLLDLGVAADGDDAGDDWLRGDGGEDVLLGQADPDRLDGGGADDAVEGGPGVDWVEGGPGDDDLVGGSTTPAADPASDEPGTGTEASTGQGDVGDLLFGESGDDAIIGDDGTILRGAGATTSVLERSSTDGSLVRQRAVILYDLASPQGGADLVSGGDGVDMAWGQDGGDALSGGPDDDYVEGNGAADVVRGDAPVVEIVADEAAALGHGVPVPSGLWRGWSTVEAETGPDGQDDLIGGSAIAGHRDAGDVVSGNGEHDVVLGDNGTLLRDPVEAGPAGVWADRVEPDRYPADPSDPAYPDRLFAVRLHDPDALPAGHDGVTRFCTEDQDTCEPVGAFGDDTIDGDAGDDRLWSQDGDDTVHGDAGHDDVVGGLGGDELFGDAGQDTVLGDRGGIVGQWIDAEDEGTFTVSVKGVPDESYTGLRPGTFDRRVDLFSDVEDRTWVDTAEEPMPHPGETVGGDDRMRGGDDRDVVFGGAGDDLANGDNGGDSVFGGAGSDVLWGGRGLADGSPDRGDEDQHVDLVFGGESVPGSGTDSVVGADVLDWNPRGSTDTPGVTCTLADTPQGTLGEVVDPCAWFATTDTDDADPSNDQHHHGTDWIYGGRDRDVMQGNESANGPSDQDDRLIDWNGAFNLYSHCNAAYGGWNDIRQHSPSMKDFLRGVAYGAGAGRGPDDVDVEGTSAYLEVAIVEPGEKEHGSGSAFPTTPGHFDSPAACAEP</sequence>
<evidence type="ECO:0000256" key="1">
    <source>
        <dbReference type="ARBA" id="ARBA00004613"/>
    </source>
</evidence>
<evidence type="ECO:0000256" key="4">
    <source>
        <dbReference type="SAM" id="MobiDB-lite"/>
    </source>
</evidence>
<keyword evidence="5" id="KW-0472">Membrane</keyword>
<keyword evidence="8" id="KW-1185">Reference proteome</keyword>
<dbReference type="Gene3D" id="2.150.10.10">
    <property type="entry name" value="Serralysin-like metalloprotease, C-terminal"/>
    <property type="match status" value="6"/>
</dbReference>
<dbReference type="PANTHER" id="PTHR38340">
    <property type="entry name" value="S-LAYER PROTEIN"/>
    <property type="match status" value="1"/>
</dbReference>